<dbReference type="Proteomes" id="UP000815325">
    <property type="component" value="Unassembled WGS sequence"/>
</dbReference>
<comment type="caution">
    <text evidence="2">The sequence shown here is derived from an EMBL/GenBank/DDBJ whole genome shotgun (WGS) entry which is preliminary data.</text>
</comment>
<proteinExistence type="predicted"/>
<evidence type="ECO:0000313" key="2">
    <source>
        <dbReference type="EMBL" id="KAF5835847.1"/>
    </source>
</evidence>
<feature type="compositionally biased region" description="Gly residues" evidence="1">
    <location>
        <begin position="81"/>
        <end position="100"/>
    </location>
</feature>
<feature type="region of interest" description="Disordered" evidence="1">
    <location>
        <begin position="50"/>
        <end position="110"/>
    </location>
</feature>
<gene>
    <name evidence="2" type="ORF">DUNSADRAFT_6834</name>
</gene>
<accession>A0ABQ7GMK1</accession>
<organism evidence="2 3">
    <name type="scientific">Dunaliella salina</name>
    <name type="common">Green alga</name>
    <name type="synonym">Protococcus salinus</name>
    <dbReference type="NCBI Taxonomy" id="3046"/>
    <lineage>
        <taxon>Eukaryota</taxon>
        <taxon>Viridiplantae</taxon>
        <taxon>Chlorophyta</taxon>
        <taxon>core chlorophytes</taxon>
        <taxon>Chlorophyceae</taxon>
        <taxon>CS clade</taxon>
        <taxon>Chlamydomonadales</taxon>
        <taxon>Dunaliellaceae</taxon>
        <taxon>Dunaliella</taxon>
    </lineage>
</organism>
<sequence length="184" mass="19945">MLAKAPVAAQPSTIYVAAGSVPRLPHARARRSPAPCMHFRCSTSCERTLPGKVRSGRGDINSSSNREDDSCGRADAEEAAGTGGGFGSKGGAGQNGGGDGSSLEPTGNEGPHSYPKWLQVWIWATIALYLVARTKWRLDKWQLRREQEQEAALQTQQDQEWQRFVGEYAGKTISSANQQGTQQR</sequence>
<dbReference type="EMBL" id="MU069686">
    <property type="protein sequence ID" value="KAF5835847.1"/>
    <property type="molecule type" value="Genomic_DNA"/>
</dbReference>
<evidence type="ECO:0000313" key="3">
    <source>
        <dbReference type="Proteomes" id="UP000815325"/>
    </source>
</evidence>
<reference evidence="2" key="1">
    <citation type="submission" date="2017-08" db="EMBL/GenBank/DDBJ databases">
        <authorList>
            <person name="Polle J.E."/>
            <person name="Barry K."/>
            <person name="Cushman J."/>
            <person name="Schmutz J."/>
            <person name="Tran D."/>
            <person name="Hathwaick L.T."/>
            <person name="Yim W.C."/>
            <person name="Jenkins J."/>
            <person name="Mckie-Krisberg Z.M."/>
            <person name="Prochnik S."/>
            <person name="Lindquist E."/>
            <person name="Dockter R.B."/>
            <person name="Adam C."/>
            <person name="Molina H."/>
            <person name="Bunkerborg J."/>
            <person name="Jin E."/>
            <person name="Buchheim M."/>
            <person name="Magnuson J."/>
        </authorList>
    </citation>
    <scope>NUCLEOTIDE SEQUENCE</scope>
    <source>
        <strain evidence="2">CCAP 19/18</strain>
    </source>
</reference>
<evidence type="ECO:0000256" key="1">
    <source>
        <dbReference type="SAM" id="MobiDB-lite"/>
    </source>
</evidence>
<keyword evidence="3" id="KW-1185">Reference proteome</keyword>
<feature type="compositionally biased region" description="Basic and acidic residues" evidence="1">
    <location>
        <begin position="65"/>
        <end position="76"/>
    </location>
</feature>
<name>A0ABQ7GMK1_DUNSA</name>
<protein>
    <submittedName>
        <fullName evidence="2">Uncharacterized protein</fullName>
    </submittedName>
</protein>